<sequence>MFVDNGNPGVENYFHSCLTEAAAIIHIFVVNKYFLGKFAYLYDRTFGQEHTGARDSVDSNGLAARWGVFLSQAFLAEPVFGSGKTDPWGVPSGSRNLGPRTPTSE</sequence>
<proteinExistence type="predicted"/>
<evidence type="ECO:0000313" key="3">
    <source>
        <dbReference type="Proteomes" id="UP000034565"/>
    </source>
</evidence>
<evidence type="ECO:0000313" key="2">
    <source>
        <dbReference type="EMBL" id="KKU70277.1"/>
    </source>
</evidence>
<organism evidence="2 3">
    <name type="scientific">Candidatus Amesbacteria bacterium GW2011_GWA1_47_20</name>
    <dbReference type="NCBI Taxonomy" id="1618354"/>
    <lineage>
        <taxon>Bacteria</taxon>
        <taxon>Candidatus Amesiibacteriota</taxon>
    </lineage>
</organism>
<dbReference type="AlphaFoldDB" id="A0A0G1SLE9"/>
<dbReference type="EMBL" id="LCOA01000002">
    <property type="protein sequence ID" value="KKU70277.1"/>
    <property type="molecule type" value="Genomic_DNA"/>
</dbReference>
<dbReference type="Proteomes" id="UP000034565">
    <property type="component" value="Unassembled WGS sequence"/>
</dbReference>
<protein>
    <submittedName>
        <fullName evidence="2">Uncharacterized protein</fullName>
    </submittedName>
</protein>
<reference evidence="2 3" key="1">
    <citation type="journal article" date="2015" name="Nature">
        <title>rRNA introns, odd ribosomes, and small enigmatic genomes across a large radiation of phyla.</title>
        <authorList>
            <person name="Brown C.T."/>
            <person name="Hug L.A."/>
            <person name="Thomas B.C."/>
            <person name="Sharon I."/>
            <person name="Castelle C.J."/>
            <person name="Singh A."/>
            <person name="Wilkins M.J."/>
            <person name="Williams K.H."/>
            <person name="Banfield J.F."/>
        </authorList>
    </citation>
    <scope>NUCLEOTIDE SEQUENCE [LARGE SCALE GENOMIC DNA]</scope>
</reference>
<accession>A0A0G1SLE9</accession>
<feature type="region of interest" description="Disordered" evidence="1">
    <location>
        <begin position="82"/>
        <end position="105"/>
    </location>
</feature>
<evidence type="ECO:0000256" key="1">
    <source>
        <dbReference type="SAM" id="MobiDB-lite"/>
    </source>
</evidence>
<name>A0A0G1SLE9_9BACT</name>
<comment type="caution">
    <text evidence="2">The sequence shown here is derived from an EMBL/GenBank/DDBJ whole genome shotgun (WGS) entry which is preliminary data.</text>
</comment>
<gene>
    <name evidence="2" type="ORF">UX92_C0002G0021</name>
</gene>